<comment type="caution">
    <text evidence="2">The sequence shown here is derived from an EMBL/GenBank/DDBJ whole genome shotgun (WGS) entry which is preliminary data.</text>
</comment>
<dbReference type="SUPFAM" id="SSF53187">
    <property type="entry name" value="Zn-dependent exopeptidases"/>
    <property type="match status" value="1"/>
</dbReference>
<keyword evidence="3" id="KW-1185">Reference proteome</keyword>
<dbReference type="InterPro" id="IPR002933">
    <property type="entry name" value="Peptidase_M20"/>
</dbReference>
<evidence type="ECO:0000313" key="2">
    <source>
        <dbReference type="EMBL" id="GAA5067779.1"/>
    </source>
</evidence>
<feature type="region of interest" description="Disordered" evidence="1">
    <location>
        <begin position="21"/>
        <end position="72"/>
    </location>
</feature>
<dbReference type="Gene3D" id="3.30.70.360">
    <property type="match status" value="1"/>
</dbReference>
<organism evidence="2 3">
    <name type="scientific">Nocardia callitridis</name>
    <dbReference type="NCBI Taxonomy" id="648753"/>
    <lineage>
        <taxon>Bacteria</taxon>
        <taxon>Bacillati</taxon>
        <taxon>Actinomycetota</taxon>
        <taxon>Actinomycetes</taxon>
        <taxon>Mycobacteriales</taxon>
        <taxon>Nocardiaceae</taxon>
        <taxon>Nocardia</taxon>
    </lineage>
</organism>
<protein>
    <submittedName>
        <fullName evidence="2">M20 family metallopeptidase</fullName>
    </submittedName>
</protein>
<dbReference type="Pfam" id="PF01546">
    <property type="entry name" value="Peptidase_M20"/>
    <property type="match status" value="1"/>
</dbReference>
<feature type="compositionally biased region" description="Gly residues" evidence="1">
    <location>
        <begin position="37"/>
        <end position="47"/>
    </location>
</feature>
<dbReference type="Proteomes" id="UP001500603">
    <property type="component" value="Unassembled WGS sequence"/>
</dbReference>
<dbReference type="SUPFAM" id="SSF55031">
    <property type="entry name" value="Bacterial exopeptidase dimerisation domain"/>
    <property type="match status" value="1"/>
</dbReference>
<accession>A0ABP9L0R7</accession>
<dbReference type="NCBIfam" id="TIGR01891">
    <property type="entry name" value="amidohydrolases"/>
    <property type="match status" value="1"/>
</dbReference>
<sequence length="470" mass="48907">MSTTGRSAARATSAEALARVATARVAAQGPTHASEGPGEGPGPGPEYGQGAVRRPSAPGYATARQSAKGISTESVVSARAEALESWLAEHTGDLVQWRRHIHANPELSRTEFATTEFIASWLTKAGLTPQVLPGGTGLICDIGPGLEAGPRIALRADIDALPLQEFTGLGFASTVPGVSHACGHDAHTTILLGTALALAQMPDLPVGVRLIFQPAEEVMPGGAIDVVAAGAMADVERVFALHCDPRLAVGKVGIRVGAITSAADTVELVLDSPGGHTSRPHLTSDLVYAIGSVITGLPGLLSRRIDPRTSTVMVWGAVSAGKAPNAIPQTGMLTGTVRTGDHATWALLEPMVREIVEGLLAPTGVRYQLNYRRGVPPVVNDEHSTRMFEDAIKTVGPQALADTPQSGGGEDFSWYLEQVPGAMARLGVWSGEGDQLDLHQPTFDLDERALAVGVRVLSNIVLGQGNPTPA</sequence>
<dbReference type="Gene3D" id="3.40.630.10">
    <property type="entry name" value="Zn peptidases"/>
    <property type="match status" value="1"/>
</dbReference>
<feature type="compositionally biased region" description="Polar residues" evidence="1">
    <location>
        <begin position="63"/>
        <end position="72"/>
    </location>
</feature>
<dbReference type="CDD" id="cd08014">
    <property type="entry name" value="M20_Acy1-like"/>
    <property type="match status" value="1"/>
</dbReference>
<evidence type="ECO:0000313" key="3">
    <source>
        <dbReference type="Proteomes" id="UP001500603"/>
    </source>
</evidence>
<gene>
    <name evidence="2" type="ORF">GCM10023318_57430</name>
</gene>
<evidence type="ECO:0000256" key="1">
    <source>
        <dbReference type="SAM" id="MobiDB-lite"/>
    </source>
</evidence>
<dbReference type="PANTHER" id="PTHR11014:SF63">
    <property type="entry name" value="METALLOPEPTIDASE, PUTATIVE (AFU_ORTHOLOGUE AFUA_6G09600)-RELATED"/>
    <property type="match status" value="1"/>
</dbReference>
<dbReference type="InterPro" id="IPR017439">
    <property type="entry name" value="Amidohydrolase"/>
</dbReference>
<name>A0ABP9L0R7_9NOCA</name>
<dbReference type="PANTHER" id="PTHR11014">
    <property type="entry name" value="PEPTIDASE M20 FAMILY MEMBER"/>
    <property type="match status" value="1"/>
</dbReference>
<proteinExistence type="predicted"/>
<reference evidence="3" key="1">
    <citation type="journal article" date="2019" name="Int. J. Syst. Evol. Microbiol.">
        <title>The Global Catalogue of Microorganisms (GCM) 10K type strain sequencing project: providing services to taxonomists for standard genome sequencing and annotation.</title>
        <authorList>
            <consortium name="The Broad Institute Genomics Platform"/>
            <consortium name="The Broad Institute Genome Sequencing Center for Infectious Disease"/>
            <person name="Wu L."/>
            <person name="Ma J."/>
        </authorList>
    </citation>
    <scope>NUCLEOTIDE SEQUENCE [LARGE SCALE GENOMIC DNA]</scope>
    <source>
        <strain evidence="3">JCM 18298</strain>
    </source>
</reference>
<dbReference type="EMBL" id="BAABJM010000008">
    <property type="protein sequence ID" value="GAA5067779.1"/>
    <property type="molecule type" value="Genomic_DNA"/>
</dbReference>
<dbReference type="InterPro" id="IPR036264">
    <property type="entry name" value="Bact_exopeptidase_dim_dom"/>
</dbReference>